<evidence type="ECO:0000313" key="9">
    <source>
        <dbReference type="Proteomes" id="UP001281614"/>
    </source>
</evidence>
<dbReference type="SUPFAM" id="SSF53098">
    <property type="entry name" value="Ribonuclease H-like"/>
    <property type="match status" value="1"/>
</dbReference>
<dbReference type="EMBL" id="VYYT01000400">
    <property type="protein sequence ID" value="KAK2737506.1"/>
    <property type="molecule type" value="Genomic_DNA"/>
</dbReference>
<dbReference type="InterPro" id="IPR036397">
    <property type="entry name" value="RNaseH_sf"/>
</dbReference>
<comment type="function">
    <text evidence="5">Exoribonuclease involved in ribosome biosynthesis. Involved in the processing of ITS1, the internal transcribed spacer localized between the 18S and 5.8S rRNAs.</text>
</comment>
<dbReference type="InterPro" id="IPR047021">
    <property type="entry name" value="REXO1/3/4-like"/>
</dbReference>
<feature type="compositionally biased region" description="Acidic residues" evidence="6">
    <location>
        <begin position="382"/>
        <end position="395"/>
    </location>
</feature>
<reference evidence="8" key="1">
    <citation type="submission" date="2023-02" db="EMBL/GenBank/DDBJ databases">
        <title>Colletotrichum kahawae CIFC_Que2 genome sequencing and assembly.</title>
        <authorList>
            <person name="Baroncelli R."/>
        </authorList>
    </citation>
    <scope>NUCLEOTIDE SEQUENCE</scope>
    <source>
        <strain evidence="8">CIFC_Que2</strain>
    </source>
</reference>
<dbReference type="PANTHER" id="PTHR12801:SF45">
    <property type="entry name" value="RNA EXONUCLEASE 4"/>
    <property type="match status" value="1"/>
</dbReference>
<dbReference type="AlphaFoldDB" id="A0AAE0D1T6"/>
<proteinExistence type="predicted"/>
<evidence type="ECO:0000313" key="8">
    <source>
        <dbReference type="EMBL" id="KAK2737506.1"/>
    </source>
</evidence>
<dbReference type="GO" id="GO:0006364">
    <property type="term" value="P:rRNA processing"/>
    <property type="evidence" value="ECO:0007669"/>
    <property type="project" value="UniProtKB-KW"/>
</dbReference>
<dbReference type="SMART" id="SM00479">
    <property type="entry name" value="EXOIII"/>
    <property type="match status" value="1"/>
</dbReference>
<keyword evidence="1" id="KW-0698">rRNA processing</keyword>
<dbReference type="GO" id="GO:0000027">
    <property type="term" value="P:ribosomal large subunit assembly"/>
    <property type="evidence" value="ECO:0007669"/>
    <property type="project" value="TreeGrafter"/>
</dbReference>
<feature type="region of interest" description="Disordered" evidence="6">
    <location>
        <begin position="353"/>
        <end position="416"/>
    </location>
</feature>
<keyword evidence="4 8" id="KW-0269">Exonuclease</keyword>
<sequence>MSFFVPQTSTGVTAQAPPRNPYGPPSAAIEPTTAYVHQLRSMTHHKDLLVKSGFVIAQLSLSDVEGKKRCRRCNARCNKRGNKYKGDAQDGKKGNRNPRQNHAASKPKPKSRTIPIVDLDGIQGDAKKDRDDDKDKKKPILKCQYHTVPSSAFTLPPKLTAQHWNCCRTFASTPGCTFAPEHLTREYTQQELLDRHQYHRTPPSTLVDLNPAPLISLSLTDAYTPSGPRQSRRAVALDCEMGVAFDGESELIRLTLVDYFTSEILLDSLVVPVVGMSHFNTRYSGVSRQAMDEARRKGKCITGGVATARQEVWRWVGPETIVVGHGVNNDLTSLRWIHPLVVDSMLLATAAKAEKEKREGEEDEERKKAEALEEVKNIQETEVPDEDLISFDSENENSKGKQKGKEDKAKKQKGSGLSLKNLTQDLLGRQIQVGKMGHDSLEDALAARDLVHWFVTQKCEELKVQNPNPDIMGFW</sequence>
<dbReference type="PANTHER" id="PTHR12801">
    <property type="entry name" value="RNA EXONUCLEASE REXO1 / RECO3 FAMILY MEMBER-RELATED"/>
    <property type="match status" value="1"/>
</dbReference>
<feature type="compositionally biased region" description="Basic and acidic residues" evidence="6">
    <location>
        <begin position="353"/>
        <end position="379"/>
    </location>
</feature>
<feature type="compositionally biased region" description="Basic and acidic residues" evidence="6">
    <location>
        <begin position="84"/>
        <end position="93"/>
    </location>
</feature>
<evidence type="ECO:0000256" key="4">
    <source>
        <dbReference type="ARBA" id="ARBA00022839"/>
    </source>
</evidence>
<evidence type="ECO:0000256" key="6">
    <source>
        <dbReference type="SAM" id="MobiDB-lite"/>
    </source>
</evidence>
<feature type="domain" description="Exonuclease" evidence="7">
    <location>
        <begin position="233"/>
        <end position="460"/>
    </location>
</feature>
<dbReference type="InterPro" id="IPR012337">
    <property type="entry name" value="RNaseH-like_sf"/>
</dbReference>
<evidence type="ECO:0000256" key="3">
    <source>
        <dbReference type="ARBA" id="ARBA00022801"/>
    </source>
</evidence>
<feature type="region of interest" description="Disordered" evidence="6">
    <location>
        <begin position="81"/>
        <end position="137"/>
    </location>
</feature>
<protein>
    <submittedName>
        <fullName evidence="8">3'-5' exonuclease</fullName>
    </submittedName>
</protein>
<dbReference type="InterPro" id="IPR013520">
    <property type="entry name" value="Ribonucl_H"/>
</dbReference>
<name>A0AAE0D1T6_COLKA</name>
<keyword evidence="2" id="KW-0540">Nuclease</keyword>
<dbReference type="Gene3D" id="3.30.420.10">
    <property type="entry name" value="Ribonuclease H-like superfamily/Ribonuclease H"/>
    <property type="match status" value="1"/>
</dbReference>
<dbReference type="CDD" id="cd06137">
    <property type="entry name" value="DEDDh_RNase"/>
    <property type="match status" value="1"/>
</dbReference>
<dbReference type="Proteomes" id="UP001281614">
    <property type="component" value="Unassembled WGS sequence"/>
</dbReference>
<evidence type="ECO:0000256" key="1">
    <source>
        <dbReference type="ARBA" id="ARBA00022552"/>
    </source>
</evidence>
<comment type="caution">
    <text evidence="8">The sequence shown here is derived from an EMBL/GenBank/DDBJ whole genome shotgun (WGS) entry which is preliminary data.</text>
</comment>
<accession>A0AAE0D1T6</accession>
<dbReference type="GO" id="GO:0004527">
    <property type="term" value="F:exonuclease activity"/>
    <property type="evidence" value="ECO:0007669"/>
    <property type="project" value="UniProtKB-KW"/>
</dbReference>
<organism evidence="8 9">
    <name type="scientific">Colletotrichum kahawae</name>
    <name type="common">Coffee berry disease fungus</name>
    <dbReference type="NCBI Taxonomy" id="34407"/>
    <lineage>
        <taxon>Eukaryota</taxon>
        <taxon>Fungi</taxon>
        <taxon>Dikarya</taxon>
        <taxon>Ascomycota</taxon>
        <taxon>Pezizomycotina</taxon>
        <taxon>Sordariomycetes</taxon>
        <taxon>Hypocreomycetidae</taxon>
        <taxon>Glomerellales</taxon>
        <taxon>Glomerellaceae</taxon>
        <taxon>Colletotrichum</taxon>
        <taxon>Colletotrichum gloeosporioides species complex</taxon>
    </lineage>
</organism>
<gene>
    <name evidence="8" type="ORF">CKAH01_07577</name>
</gene>
<evidence type="ECO:0000259" key="7">
    <source>
        <dbReference type="SMART" id="SM00479"/>
    </source>
</evidence>
<feature type="region of interest" description="Disordered" evidence="6">
    <location>
        <begin position="1"/>
        <end position="29"/>
    </location>
</feature>
<dbReference type="GO" id="GO:0003676">
    <property type="term" value="F:nucleic acid binding"/>
    <property type="evidence" value="ECO:0007669"/>
    <property type="project" value="InterPro"/>
</dbReference>
<evidence type="ECO:0000256" key="2">
    <source>
        <dbReference type="ARBA" id="ARBA00022722"/>
    </source>
</evidence>
<feature type="compositionally biased region" description="Basic and acidic residues" evidence="6">
    <location>
        <begin position="396"/>
        <end position="409"/>
    </location>
</feature>
<dbReference type="GO" id="GO:0005634">
    <property type="term" value="C:nucleus"/>
    <property type="evidence" value="ECO:0007669"/>
    <property type="project" value="TreeGrafter"/>
</dbReference>
<keyword evidence="3" id="KW-0378">Hydrolase</keyword>
<feature type="compositionally biased region" description="Basic and acidic residues" evidence="6">
    <location>
        <begin position="125"/>
        <end position="137"/>
    </location>
</feature>
<feature type="compositionally biased region" description="Polar residues" evidence="6">
    <location>
        <begin position="1"/>
        <end position="13"/>
    </location>
</feature>
<evidence type="ECO:0000256" key="5">
    <source>
        <dbReference type="ARBA" id="ARBA00025599"/>
    </source>
</evidence>
<keyword evidence="9" id="KW-1185">Reference proteome</keyword>